<evidence type="ECO:0000313" key="5">
    <source>
        <dbReference type="EMBL" id="RBP46409.1"/>
    </source>
</evidence>
<comment type="pathway">
    <text evidence="2">Organic acid metabolism; glycolate biosynthesis; glycolate from 2-phosphoglycolate: step 1/1.</text>
</comment>
<keyword evidence="6" id="KW-1185">Reference proteome</keyword>
<dbReference type="Pfam" id="PF00702">
    <property type="entry name" value="Hydrolase"/>
    <property type="match status" value="1"/>
</dbReference>
<dbReference type="SUPFAM" id="SSF56784">
    <property type="entry name" value="HAD-like"/>
    <property type="match status" value="1"/>
</dbReference>
<dbReference type="GO" id="GO:0006281">
    <property type="term" value="P:DNA repair"/>
    <property type="evidence" value="ECO:0007669"/>
    <property type="project" value="TreeGrafter"/>
</dbReference>
<dbReference type="InterPro" id="IPR023214">
    <property type="entry name" value="HAD_sf"/>
</dbReference>
<name>A0A366HT26_9BACT</name>
<comment type="catalytic activity">
    <reaction evidence="1">
        <text>2-phosphoglycolate + H2O = glycolate + phosphate</text>
        <dbReference type="Rhea" id="RHEA:14369"/>
        <dbReference type="ChEBI" id="CHEBI:15377"/>
        <dbReference type="ChEBI" id="CHEBI:29805"/>
        <dbReference type="ChEBI" id="CHEBI:43474"/>
        <dbReference type="ChEBI" id="CHEBI:58033"/>
        <dbReference type="EC" id="3.1.3.18"/>
    </reaction>
</comment>
<evidence type="ECO:0000256" key="3">
    <source>
        <dbReference type="ARBA" id="ARBA00006171"/>
    </source>
</evidence>
<dbReference type="Gene3D" id="1.10.150.240">
    <property type="entry name" value="Putative phosphatase, domain 2"/>
    <property type="match status" value="1"/>
</dbReference>
<evidence type="ECO:0000313" key="6">
    <source>
        <dbReference type="Proteomes" id="UP000253426"/>
    </source>
</evidence>
<dbReference type="EMBL" id="QNRR01000002">
    <property type="protein sequence ID" value="RBP46409.1"/>
    <property type="molecule type" value="Genomic_DNA"/>
</dbReference>
<accession>A0A366HT26</accession>
<dbReference type="Gene3D" id="3.40.50.1000">
    <property type="entry name" value="HAD superfamily/HAD-like"/>
    <property type="match status" value="1"/>
</dbReference>
<comment type="similarity">
    <text evidence="3">Belongs to the HAD-like hydrolase superfamily. CbbY/CbbZ/Gph/YieH family.</text>
</comment>
<dbReference type="InterPro" id="IPR036412">
    <property type="entry name" value="HAD-like_sf"/>
</dbReference>
<organism evidence="5 6">
    <name type="scientific">Roseimicrobium gellanilyticum</name>
    <dbReference type="NCBI Taxonomy" id="748857"/>
    <lineage>
        <taxon>Bacteria</taxon>
        <taxon>Pseudomonadati</taxon>
        <taxon>Verrucomicrobiota</taxon>
        <taxon>Verrucomicrobiia</taxon>
        <taxon>Verrucomicrobiales</taxon>
        <taxon>Verrucomicrobiaceae</taxon>
        <taxon>Roseimicrobium</taxon>
    </lineage>
</organism>
<evidence type="ECO:0000256" key="2">
    <source>
        <dbReference type="ARBA" id="ARBA00004818"/>
    </source>
</evidence>
<evidence type="ECO:0000256" key="4">
    <source>
        <dbReference type="ARBA" id="ARBA00013078"/>
    </source>
</evidence>
<comment type="caution">
    <text evidence="5">The sequence shown here is derived from an EMBL/GenBank/DDBJ whole genome shotgun (WGS) entry which is preliminary data.</text>
</comment>
<proteinExistence type="inferred from homology"/>
<dbReference type="InterPro" id="IPR050155">
    <property type="entry name" value="HAD-like_hydrolase_sf"/>
</dbReference>
<dbReference type="AlphaFoldDB" id="A0A366HT26"/>
<reference evidence="5 6" key="1">
    <citation type="submission" date="2018-06" db="EMBL/GenBank/DDBJ databases">
        <title>Genomic Encyclopedia of Type Strains, Phase IV (KMG-IV): sequencing the most valuable type-strain genomes for metagenomic binning, comparative biology and taxonomic classification.</title>
        <authorList>
            <person name="Goeker M."/>
        </authorList>
    </citation>
    <scope>NUCLEOTIDE SEQUENCE [LARGE SCALE GENOMIC DNA]</scope>
    <source>
        <strain evidence="5 6">DSM 25532</strain>
    </source>
</reference>
<dbReference type="Proteomes" id="UP000253426">
    <property type="component" value="Unassembled WGS sequence"/>
</dbReference>
<dbReference type="PANTHER" id="PTHR43434:SF1">
    <property type="entry name" value="PHOSPHOGLYCOLATE PHOSPHATASE"/>
    <property type="match status" value="1"/>
</dbReference>
<dbReference type="InterPro" id="IPR023198">
    <property type="entry name" value="PGP-like_dom2"/>
</dbReference>
<dbReference type="PANTHER" id="PTHR43434">
    <property type="entry name" value="PHOSPHOGLYCOLATE PHOSPHATASE"/>
    <property type="match status" value="1"/>
</dbReference>
<dbReference type="GO" id="GO:0008967">
    <property type="term" value="F:phosphoglycolate phosphatase activity"/>
    <property type="evidence" value="ECO:0007669"/>
    <property type="project" value="UniProtKB-EC"/>
</dbReference>
<dbReference type="EC" id="3.1.3.18" evidence="4"/>
<protein>
    <recommendedName>
        <fullName evidence="4">phosphoglycolate phosphatase</fullName>
        <ecNumber evidence="4">3.1.3.18</ecNumber>
    </recommendedName>
</protein>
<sequence length="233" mass="25781">MNLIMFDIDGTLTASDVMDGECFVQAVRDVFGFEDVSSDWSLYRHCSDSGVLDELFHTRVGRAPQPDEVAEVQAHFVKLMEASIAAQPLKAIPGAKELLEVLLTESRVAISLASGAWECSARLKLRSAGLDFPHIPGAFADDAHAREDFMQASLQRVAQKHGREEFDSRVYIGDGVWDVRASRNLGFGFIGIASEQSRIQRLRDEGASVIFPDFTQRDAFRAALETARGQSRM</sequence>
<dbReference type="RefSeq" id="WP_113957921.1">
    <property type="nucleotide sequence ID" value="NZ_QNRR01000002.1"/>
</dbReference>
<gene>
    <name evidence="5" type="ORF">DES53_102800</name>
</gene>
<evidence type="ECO:0000256" key="1">
    <source>
        <dbReference type="ARBA" id="ARBA00000830"/>
    </source>
</evidence>
<dbReference type="OrthoDB" id="9792518at2"/>
<keyword evidence="5" id="KW-0378">Hydrolase</keyword>